<dbReference type="Proteomes" id="UP000053593">
    <property type="component" value="Unassembled WGS sequence"/>
</dbReference>
<name>A0A0D0AQ47_9AGAR</name>
<evidence type="ECO:0000256" key="1">
    <source>
        <dbReference type="SAM" id="MobiDB-lite"/>
    </source>
</evidence>
<dbReference type="AlphaFoldDB" id="A0A0D0AQ47"/>
<organism evidence="2 3">
    <name type="scientific">Collybiopsis luxurians FD-317 M1</name>
    <dbReference type="NCBI Taxonomy" id="944289"/>
    <lineage>
        <taxon>Eukaryota</taxon>
        <taxon>Fungi</taxon>
        <taxon>Dikarya</taxon>
        <taxon>Basidiomycota</taxon>
        <taxon>Agaricomycotina</taxon>
        <taxon>Agaricomycetes</taxon>
        <taxon>Agaricomycetidae</taxon>
        <taxon>Agaricales</taxon>
        <taxon>Marasmiineae</taxon>
        <taxon>Omphalotaceae</taxon>
        <taxon>Collybiopsis</taxon>
        <taxon>Collybiopsis luxurians</taxon>
    </lineage>
</organism>
<feature type="compositionally biased region" description="Basic and acidic residues" evidence="1">
    <location>
        <begin position="176"/>
        <end position="188"/>
    </location>
</feature>
<feature type="compositionally biased region" description="Low complexity" evidence="1">
    <location>
        <begin position="290"/>
        <end position="300"/>
    </location>
</feature>
<feature type="compositionally biased region" description="Low complexity" evidence="1">
    <location>
        <begin position="98"/>
        <end position="117"/>
    </location>
</feature>
<gene>
    <name evidence="2" type="ORF">GYMLUDRAFT_49923</name>
</gene>
<dbReference type="EMBL" id="KN834843">
    <property type="protein sequence ID" value="KIK52420.1"/>
    <property type="molecule type" value="Genomic_DNA"/>
</dbReference>
<reference evidence="2 3" key="1">
    <citation type="submission" date="2014-04" db="EMBL/GenBank/DDBJ databases">
        <title>Evolutionary Origins and Diversification of the Mycorrhizal Mutualists.</title>
        <authorList>
            <consortium name="DOE Joint Genome Institute"/>
            <consortium name="Mycorrhizal Genomics Consortium"/>
            <person name="Kohler A."/>
            <person name="Kuo A."/>
            <person name="Nagy L.G."/>
            <person name="Floudas D."/>
            <person name="Copeland A."/>
            <person name="Barry K.W."/>
            <person name="Cichocki N."/>
            <person name="Veneault-Fourrey C."/>
            <person name="LaButti K."/>
            <person name="Lindquist E.A."/>
            <person name="Lipzen A."/>
            <person name="Lundell T."/>
            <person name="Morin E."/>
            <person name="Murat C."/>
            <person name="Riley R."/>
            <person name="Ohm R."/>
            <person name="Sun H."/>
            <person name="Tunlid A."/>
            <person name="Henrissat B."/>
            <person name="Grigoriev I.V."/>
            <person name="Hibbett D.S."/>
            <person name="Martin F."/>
        </authorList>
    </citation>
    <scope>NUCLEOTIDE SEQUENCE [LARGE SCALE GENOMIC DNA]</scope>
    <source>
        <strain evidence="2 3">FD-317 M1</strain>
    </source>
</reference>
<feature type="compositionally biased region" description="Low complexity" evidence="1">
    <location>
        <begin position="223"/>
        <end position="247"/>
    </location>
</feature>
<feature type="region of interest" description="Disordered" evidence="1">
    <location>
        <begin position="90"/>
        <end position="117"/>
    </location>
</feature>
<accession>A0A0D0AQ47</accession>
<evidence type="ECO:0000313" key="3">
    <source>
        <dbReference type="Proteomes" id="UP000053593"/>
    </source>
</evidence>
<keyword evidence="3" id="KW-1185">Reference proteome</keyword>
<feature type="compositionally biased region" description="Low complexity" evidence="1">
    <location>
        <begin position="309"/>
        <end position="322"/>
    </location>
</feature>
<feature type="compositionally biased region" description="Polar residues" evidence="1">
    <location>
        <begin position="193"/>
        <end position="215"/>
    </location>
</feature>
<protein>
    <submittedName>
        <fullName evidence="2">Uncharacterized protein</fullName>
    </submittedName>
</protein>
<feature type="region of interest" description="Disordered" evidence="1">
    <location>
        <begin position="149"/>
        <end position="335"/>
    </location>
</feature>
<proteinExistence type="predicted"/>
<dbReference type="HOGENOM" id="CLU_776240_0_0_1"/>
<sequence length="357" mass="37840">MTVVTLLFSCCRGRRRRRVEDEPDTPDEESRLIPPVVEPEQPSAPEAADEERERKRARLGKIVRAKEVNMINTFSPAPFNVLNQPNRYSPQRFGLGGRSSSSLSLSRSGSRNPPRSLSAARYDRNYLSQGYGYGAVGIGFNPTLIHTMTSKPAPLEPESSEVQVQIEGTRATTLSSERKTSSSEDVARGRVASGQSDAPDSGTGTKNTSDSQPQRPANKVFVASPSPITKSASSSSDLSPSNPGSGDVRATGTTSGLGVRLVHPLPSRGRGRRQVKADVGSASPIGSSKSPHTGPSSPGITSPPPPSPHSDNSPLSSSSDLPLANHTPISNPNPNHNLLPTFVIHDVGDVTVGWDSD</sequence>
<evidence type="ECO:0000313" key="2">
    <source>
        <dbReference type="EMBL" id="KIK52420.1"/>
    </source>
</evidence>
<dbReference type="OrthoDB" id="3227079at2759"/>
<feature type="region of interest" description="Disordered" evidence="1">
    <location>
        <begin position="15"/>
        <end position="56"/>
    </location>
</feature>